<organism evidence="8 9">
    <name type="scientific">Sediminibacterium ginsengisoli</name>
    <dbReference type="NCBI Taxonomy" id="413434"/>
    <lineage>
        <taxon>Bacteria</taxon>
        <taxon>Pseudomonadati</taxon>
        <taxon>Bacteroidota</taxon>
        <taxon>Chitinophagia</taxon>
        <taxon>Chitinophagales</taxon>
        <taxon>Chitinophagaceae</taxon>
        <taxon>Sediminibacterium</taxon>
    </lineage>
</organism>
<dbReference type="AlphaFoldDB" id="A0A1T4LW71"/>
<keyword evidence="2" id="KW-1003">Cell membrane</keyword>
<dbReference type="CDD" id="cd07984">
    <property type="entry name" value="LPLAT_LABLAT-like"/>
    <property type="match status" value="1"/>
</dbReference>
<comment type="subcellular location">
    <subcellularLocation>
        <location evidence="1">Cell inner membrane</location>
    </subcellularLocation>
</comment>
<dbReference type="InterPro" id="IPR004960">
    <property type="entry name" value="LipA_acyltrans"/>
</dbReference>
<keyword evidence="7" id="KW-0812">Transmembrane</keyword>
<protein>
    <submittedName>
        <fullName evidence="8">KDO2-lipid IV(A) lauroyltransferase</fullName>
    </submittedName>
</protein>
<feature type="transmembrane region" description="Helical" evidence="7">
    <location>
        <begin position="6"/>
        <end position="31"/>
    </location>
</feature>
<proteinExistence type="predicted"/>
<evidence type="ECO:0000256" key="7">
    <source>
        <dbReference type="SAM" id="Phobius"/>
    </source>
</evidence>
<dbReference type="GO" id="GO:0005886">
    <property type="term" value="C:plasma membrane"/>
    <property type="evidence" value="ECO:0007669"/>
    <property type="project" value="UniProtKB-SubCell"/>
</dbReference>
<dbReference type="OrthoDB" id="9801955at2"/>
<keyword evidence="7" id="KW-1133">Transmembrane helix</keyword>
<evidence type="ECO:0000256" key="4">
    <source>
        <dbReference type="ARBA" id="ARBA00022679"/>
    </source>
</evidence>
<dbReference type="PIRSF" id="PIRSF026649">
    <property type="entry name" value="MsbB"/>
    <property type="match status" value="1"/>
</dbReference>
<dbReference type="Proteomes" id="UP000190888">
    <property type="component" value="Unassembled WGS sequence"/>
</dbReference>
<evidence type="ECO:0000313" key="8">
    <source>
        <dbReference type="EMBL" id="SJZ58881.1"/>
    </source>
</evidence>
<dbReference type="PANTHER" id="PTHR30606">
    <property type="entry name" value="LIPID A BIOSYNTHESIS LAUROYL ACYLTRANSFERASE"/>
    <property type="match status" value="1"/>
</dbReference>
<evidence type="ECO:0000256" key="5">
    <source>
        <dbReference type="ARBA" id="ARBA00023136"/>
    </source>
</evidence>
<keyword evidence="4 8" id="KW-0808">Transferase</keyword>
<evidence type="ECO:0000256" key="6">
    <source>
        <dbReference type="ARBA" id="ARBA00023315"/>
    </source>
</evidence>
<accession>A0A1T4LW71</accession>
<dbReference type="GO" id="GO:0009247">
    <property type="term" value="P:glycolipid biosynthetic process"/>
    <property type="evidence" value="ECO:0007669"/>
    <property type="project" value="UniProtKB-ARBA"/>
</dbReference>
<keyword evidence="6" id="KW-0012">Acyltransferase</keyword>
<keyword evidence="3" id="KW-0997">Cell inner membrane</keyword>
<dbReference type="Pfam" id="PF03279">
    <property type="entry name" value="Lip_A_acyltrans"/>
    <property type="match status" value="1"/>
</dbReference>
<evidence type="ECO:0000256" key="2">
    <source>
        <dbReference type="ARBA" id="ARBA00022475"/>
    </source>
</evidence>
<dbReference type="STRING" id="413434.SAMN04488132_10328"/>
<keyword evidence="9" id="KW-1185">Reference proteome</keyword>
<evidence type="ECO:0000256" key="1">
    <source>
        <dbReference type="ARBA" id="ARBA00004533"/>
    </source>
</evidence>
<dbReference type="RefSeq" id="WP_078830539.1">
    <property type="nucleotide sequence ID" value="NZ_FUWH01000003.1"/>
</dbReference>
<dbReference type="GO" id="GO:0016746">
    <property type="term" value="F:acyltransferase activity"/>
    <property type="evidence" value="ECO:0007669"/>
    <property type="project" value="UniProtKB-KW"/>
</dbReference>
<evidence type="ECO:0000256" key="3">
    <source>
        <dbReference type="ARBA" id="ARBA00022519"/>
    </source>
</evidence>
<name>A0A1T4LW71_9BACT</name>
<keyword evidence="5 7" id="KW-0472">Membrane</keyword>
<dbReference type="PANTHER" id="PTHR30606:SF10">
    <property type="entry name" value="PHOSPHATIDYLINOSITOL MANNOSIDE ACYLTRANSFERASE"/>
    <property type="match status" value="1"/>
</dbReference>
<sequence>MYYIVYGFLYLLSLLPWWVIYLLSDLVYVIVYHIAGYRKKVVFGNLRIAFPEKTDAEREQIAKRFYRNLMDTFLEMIKLISISKKEMQKRFTTNIEVLNDLYATGQNVEVVTGHFFNWEMANLAVGMNSAYPFVVVYMPLSSKVMDRIIYKMRARFGTLLVPATEFKNNFHKHITGNYALILVADQNPGGPEKAYWVDFFSKPAPFVRGPETGAKKNNAAILYADFYKVKRGYYRAELELVTTDPKSYEDGKLTHLLVKKVEASVRKRPDNYLWSHRRWKFEYDQEKFGHLKID</sequence>
<dbReference type="EMBL" id="FUWH01000003">
    <property type="protein sequence ID" value="SJZ58881.1"/>
    <property type="molecule type" value="Genomic_DNA"/>
</dbReference>
<evidence type="ECO:0000313" key="9">
    <source>
        <dbReference type="Proteomes" id="UP000190888"/>
    </source>
</evidence>
<gene>
    <name evidence="8" type="ORF">SAMN04488132_10328</name>
</gene>
<reference evidence="8 9" key="1">
    <citation type="submission" date="2017-02" db="EMBL/GenBank/DDBJ databases">
        <authorList>
            <person name="Peterson S.W."/>
        </authorList>
    </citation>
    <scope>NUCLEOTIDE SEQUENCE [LARGE SCALE GENOMIC DNA]</scope>
    <source>
        <strain evidence="8 9">DSM 22335</strain>
    </source>
</reference>